<dbReference type="AlphaFoldDB" id="A0A8J8NVW0"/>
<gene>
    <name evidence="1" type="ORF">FGO68_gene9952</name>
</gene>
<dbReference type="Proteomes" id="UP000785679">
    <property type="component" value="Unassembled WGS sequence"/>
</dbReference>
<sequence length="128" mass="14428">MLQMITLQKESPVSLSKNLRLRFLIRLGSIKLSSIRVASSICLLQDKSNFCKLTSCERPSIIAFVLNAYPFLRHTSNSDQLELSHSLSSDLSENRLFLEFKACVLILKAQNSLPLFTKIALQEHDSSS</sequence>
<evidence type="ECO:0000313" key="1">
    <source>
        <dbReference type="EMBL" id="TNV81599.1"/>
    </source>
</evidence>
<comment type="caution">
    <text evidence="1">The sequence shown here is derived from an EMBL/GenBank/DDBJ whole genome shotgun (WGS) entry which is preliminary data.</text>
</comment>
<evidence type="ECO:0000313" key="2">
    <source>
        <dbReference type="Proteomes" id="UP000785679"/>
    </source>
</evidence>
<dbReference type="EMBL" id="RRYP01005957">
    <property type="protein sequence ID" value="TNV81599.1"/>
    <property type="molecule type" value="Genomic_DNA"/>
</dbReference>
<reference evidence="1" key="1">
    <citation type="submission" date="2019-06" db="EMBL/GenBank/DDBJ databases">
        <authorList>
            <person name="Zheng W."/>
        </authorList>
    </citation>
    <scope>NUCLEOTIDE SEQUENCE</scope>
    <source>
        <strain evidence="1">QDHG01</strain>
    </source>
</reference>
<keyword evidence="2" id="KW-1185">Reference proteome</keyword>
<protein>
    <submittedName>
        <fullName evidence="1">Uncharacterized protein</fullName>
    </submittedName>
</protein>
<accession>A0A8J8NVW0</accession>
<name>A0A8J8NVW0_HALGN</name>
<organism evidence="1 2">
    <name type="scientific">Halteria grandinella</name>
    <dbReference type="NCBI Taxonomy" id="5974"/>
    <lineage>
        <taxon>Eukaryota</taxon>
        <taxon>Sar</taxon>
        <taxon>Alveolata</taxon>
        <taxon>Ciliophora</taxon>
        <taxon>Intramacronucleata</taxon>
        <taxon>Spirotrichea</taxon>
        <taxon>Stichotrichia</taxon>
        <taxon>Sporadotrichida</taxon>
        <taxon>Halteriidae</taxon>
        <taxon>Halteria</taxon>
    </lineage>
</organism>
<proteinExistence type="predicted"/>